<keyword evidence="2" id="KW-1185">Reference proteome</keyword>
<keyword evidence="1" id="KW-0732">Signal</keyword>
<dbReference type="GeneID" id="100370897"/>
<dbReference type="PANTHER" id="PTHR10697">
    <property type="entry name" value="MAMMALIAN EPENDYMIN-RELATED PROTEIN 1"/>
    <property type="match status" value="1"/>
</dbReference>
<proteinExistence type="predicted"/>
<dbReference type="Pfam" id="PF00811">
    <property type="entry name" value="Ependymin"/>
    <property type="match status" value="1"/>
</dbReference>
<organism evidence="2 3">
    <name type="scientific">Saccoglossus kowalevskii</name>
    <name type="common">Acorn worm</name>
    <dbReference type="NCBI Taxonomy" id="10224"/>
    <lineage>
        <taxon>Eukaryota</taxon>
        <taxon>Metazoa</taxon>
        <taxon>Hemichordata</taxon>
        <taxon>Enteropneusta</taxon>
        <taxon>Harrimaniidae</taxon>
        <taxon>Saccoglossus</taxon>
    </lineage>
</organism>
<protein>
    <submittedName>
        <fullName evidence="3">Ependymin-related protein 1-like</fullName>
    </submittedName>
</protein>
<dbReference type="Proteomes" id="UP000694865">
    <property type="component" value="Unplaced"/>
</dbReference>
<gene>
    <name evidence="3" type="primary">LOC100370897</name>
</gene>
<reference evidence="3" key="1">
    <citation type="submission" date="2025-08" db="UniProtKB">
        <authorList>
            <consortium name="RefSeq"/>
        </authorList>
    </citation>
    <scope>IDENTIFICATION</scope>
    <source>
        <tissue evidence="3">Testes</tissue>
    </source>
</reference>
<evidence type="ECO:0000313" key="2">
    <source>
        <dbReference type="Proteomes" id="UP000694865"/>
    </source>
</evidence>
<evidence type="ECO:0000256" key="1">
    <source>
        <dbReference type="SAM" id="SignalP"/>
    </source>
</evidence>
<dbReference type="InterPro" id="IPR001299">
    <property type="entry name" value="Ependymin"/>
</dbReference>
<name>A0ABM0GLS5_SACKO</name>
<sequence>MLSTPTNTMKLVAWLAGLIACTAAQKCCPPKQFEAFMGEVGGTCTPQGQSGLFFVTGQVHYDYKKAMVAAEEYISTEKQVKVQIIQDYNSNTQYVVQAGKCTKSDLPGSIENTCVPDYAVYGGRLVYGLNAALEIDMYSFEGQQLGTNYSVQVLVTSKECLYFAQNTFIDSPQVDIIMNSGYTNTTLGIKDPSVFDVPKICDHGDVIPFKAMHDIIPDRMKWLLIFGAR</sequence>
<dbReference type="PANTHER" id="PTHR10697:SF13">
    <property type="entry name" value="RICIN B LECTIN DOMAIN-CONTAINING PROTEIN"/>
    <property type="match status" value="1"/>
</dbReference>
<accession>A0ABM0GLS5</accession>
<feature type="chain" id="PRO_5046254030" evidence="1">
    <location>
        <begin position="25"/>
        <end position="229"/>
    </location>
</feature>
<dbReference type="RefSeq" id="XP_002732738.1">
    <property type="nucleotide sequence ID" value="XM_002732692.2"/>
</dbReference>
<feature type="signal peptide" evidence="1">
    <location>
        <begin position="1"/>
        <end position="24"/>
    </location>
</feature>
<evidence type="ECO:0000313" key="3">
    <source>
        <dbReference type="RefSeq" id="XP_002732738.1"/>
    </source>
</evidence>